<dbReference type="Proteomes" id="UP000292274">
    <property type="component" value="Unassembled WGS sequence"/>
</dbReference>
<organism evidence="1 2">
    <name type="scientific">Micromonospora zingiberis</name>
    <dbReference type="NCBI Taxonomy" id="2053011"/>
    <lineage>
        <taxon>Bacteria</taxon>
        <taxon>Bacillati</taxon>
        <taxon>Actinomycetota</taxon>
        <taxon>Actinomycetes</taxon>
        <taxon>Micromonosporales</taxon>
        <taxon>Micromonosporaceae</taxon>
        <taxon>Micromonospora</taxon>
    </lineage>
</organism>
<protein>
    <submittedName>
        <fullName evidence="1">Uncharacterized protein</fullName>
    </submittedName>
</protein>
<dbReference type="OrthoDB" id="3871343at2"/>
<comment type="caution">
    <text evidence="1">The sequence shown here is derived from an EMBL/GenBank/DDBJ whole genome shotgun (WGS) entry which is preliminary data.</text>
</comment>
<dbReference type="AlphaFoldDB" id="A0A4R0GIE3"/>
<accession>A0A4R0GIE3</accession>
<gene>
    <name evidence="1" type="ORF">E0H26_13440</name>
</gene>
<proteinExistence type="predicted"/>
<evidence type="ECO:0000313" key="2">
    <source>
        <dbReference type="Proteomes" id="UP000292274"/>
    </source>
</evidence>
<name>A0A4R0GIE3_9ACTN</name>
<dbReference type="EMBL" id="SJJR01000007">
    <property type="protein sequence ID" value="TCB97264.1"/>
    <property type="molecule type" value="Genomic_DNA"/>
</dbReference>
<evidence type="ECO:0000313" key="1">
    <source>
        <dbReference type="EMBL" id="TCB97264.1"/>
    </source>
</evidence>
<sequence length="168" mass="18822">MKYVKVDWTGTGYLHDPTAYLDWLEQHPGALPPGATSFATDPGHYDIHSPRCPKDLRPSRMSATDQNDELTLELFFALLNDDTPDEGLRITYFDVVDFHISVTATRGRWVEPTIRRLGRFQLDELLPHEKGCSHEIKMIGGLITVISADLSAQWTADVPSSADRPADT</sequence>
<keyword evidence="2" id="KW-1185">Reference proteome</keyword>
<reference evidence="1 2" key="1">
    <citation type="submission" date="2019-02" db="EMBL/GenBank/DDBJ databases">
        <title>Jishengella sp. nov., isolated from a root of Zingiber montanum.</title>
        <authorList>
            <person name="Kuncharoen N."/>
            <person name="Kudo T."/>
            <person name="Masahiro Y."/>
            <person name="Ohkuma M."/>
            <person name="Tanasupawat S."/>
        </authorList>
    </citation>
    <scope>NUCLEOTIDE SEQUENCE [LARGE SCALE GENOMIC DNA]</scope>
    <source>
        <strain evidence="1 2">PLAI 1-1</strain>
    </source>
</reference>
<dbReference type="RefSeq" id="WP_131303932.1">
    <property type="nucleotide sequence ID" value="NZ_SJJR01000007.1"/>
</dbReference>